<protein>
    <submittedName>
        <fullName evidence="1">Uncharacterized protein</fullName>
    </submittedName>
</protein>
<sequence>MKVTVINTVTGELREYENAEMMVAPNGVIFVKRGKQTLFASGSTDIIVEAQ</sequence>
<dbReference type="RefSeq" id="YP_009792426.1">
    <property type="nucleotide sequence ID" value="NC_047858.1"/>
</dbReference>
<dbReference type="GeneID" id="54982631"/>
<organism evidence="1 2">
    <name type="scientific">Proteus phage PM 116</name>
    <dbReference type="NCBI Taxonomy" id="1837877"/>
    <lineage>
        <taxon>Viruses</taxon>
        <taxon>Duplodnaviria</taxon>
        <taxon>Heunggongvirae</taxon>
        <taxon>Uroviricota</taxon>
        <taxon>Caudoviricetes</taxon>
        <taxon>Autographivirales</taxon>
        <taxon>Autosignataviridae</taxon>
        <taxon>Molineuxvirinae</taxon>
        <taxon>Acadevirus</taxon>
        <taxon>Acadevirus PM116</taxon>
    </lineage>
</organism>
<dbReference type="EMBL" id="KU946962">
    <property type="protein sequence ID" value="ANU80100.1"/>
    <property type="molecule type" value="Genomic_DNA"/>
</dbReference>
<evidence type="ECO:0000313" key="2">
    <source>
        <dbReference type="Proteomes" id="UP000231485"/>
    </source>
</evidence>
<dbReference type="KEGG" id="vg:54982631"/>
<proteinExistence type="predicted"/>
<keyword evidence="2" id="KW-1185">Reference proteome</keyword>
<reference evidence="2" key="1">
    <citation type="submission" date="2016-03" db="EMBL/GenBank/DDBJ databases">
        <authorList>
            <person name="Ploux O."/>
        </authorList>
    </citation>
    <scope>NUCLEOTIDE SEQUENCE [LARGE SCALE GENOMIC DNA]</scope>
</reference>
<evidence type="ECO:0000313" key="1">
    <source>
        <dbReference type="EMBL" id="ANU80100.1"/>
    </source>
</evidence>
<dbReference type="Proteomes" id="UP000231485">
    <property type="component" value="Genome"/>
</dbReference>
<accession>A0A2D0VJZ8</accession>
<name>A0A2D0VJZ8_9CAUD</name>